<feature type="compositionally biased region" description="Basic and acidic residues" evidence="1">
    <location>
        <begin position="110"/>
        <end position="128"/>
    </location>
</feature>
<dbReference type="STRING" id="321614.Q0UN66"/>
<feature type="compositionally biased region" description="Polar residues" evidence="1">
    <location>
        <begin position="208"/>
        <end position="222"/>
    </location>
</feature>
<feature type="region of interest" description="Disordered" evidence="1">
    <location>
        <begin position="80"/>
        <end position="225"/>
    </location>
</feature>
<proteinExistence type="predicted"/>
<reference evidence="3" key="1">
    <citation type="journal article" date="2007" name="Plant Cell">
        <title>Dothideomycete-plant interactions illuminated by genome sequencing and EST analysis of the wheat pathogen Stagonospora nodorum.</title>
        <authorList>
            <person name="Hane J.K."/>
            <person name="Lowe R.G."/>
            <person name="Solomon P.S."/>
            <person name="Tan K.C."/>
            <person name="Schoch C.L."/>
            <person name="Spatafora J.W."/>
            <person name="Crous P.W."/>
            <person name="Kodira C."/>
            <person name="Birren B.W."/>
            <person name="Galagan J.E."/>
            <person name="Torriani S.F."/>
            <person name="McDonald B.A."/>
            <person name="Oliver R.P."/>
        </authorList>
    </citation>
    <scope>NUCLEOTIDE SEQUENCE [LARGE SCALE GENOMIC DNA]</scope>
    <source>
        <strain evidence="3">SN15 / ATCC MYA-4574 / FGSC 10173</strain>
    </source>
</reference>
<feature type="compositionally biased region" description="Low complexity" evidence="1">
    <location>
        <begin position="80"/>
        <end position="91"/>
    </location>
</feature>
<feature type="region of interest" description="Disordered" evidence="1">
    <location>
        <begin position="1"/>
        <end position="67"/>
    </location>
</feature>
<feature type="compositionally biased region" description="Acidic residues" evidence="1">
    <location>
        <begin position="414"/>
        <end position="423"/>
    </location>
</feature>
<feature type="compositionally biased region" description="Basic and acidic residues" evidence="1">
    <location>
        <begin position="265"/>
        <end position="277"/>
    </location>
</feature>
<dbReference type="RefSeq" id="XP_001797160.1">
    <property type="nucleotide sequence ID" value="XM_001797108.1"/>
</dbReference>
<dbReference type="GeneID" id="5974050"/>
<dbReference type="Proteomes" id="UP000001055">
    <property type="component" value="Unassembled WGS sequence"/>
</dbReference>
<gene>
    <name evidence="2" type="ORF">SNOG_06798</name>
</gene>
<feature type="compositionally biased region" description="Basic and acidic residues" evidence="1">
    <location>
        <begin position="27"/>
        <end position="50"/>
    </location>
</feature>
<feature type="compositionally biased region" description="Polar residues" evidence="1">
    <location>
        <begin position="424"/>
        <end position="457"/>
    </location>
</feature>
<feature type="region of interest" description="Disordered" evidence="1">
    <location>
        <begin position="372"/>
        <end position="481"/>
    </location>
</feature>
<feature type="compositionally biased region" description="Acidic residues" evidence="1">
    <location>
        <begin position="293"/>
        <end position="330"/>
    </location>
</feature>
<dbReference type="KEGG" id="pno:SNOG_06798"/>
<evidence type="ECO:0000256" key="1">
    <source>
        <dbReference type="SAM" id="MobiDB-lite"/>
    </source>
</evidence>
<sequence>MLSEDFENWPGFDSHDAFDDSGLGLEEQEKRDHFPGDEKHGDDMDGDRWLGQHSSGSDESDDPYSSAALSRRAEIILANAKNASNKRASSAFGHNSGPWSPEGFGQGRFPIKESRSFEVMRNPRDVPVRAEPQYPVRTTSRNSRSPPLLETLQEDDDDEEKRVHRSASAASGLRDQMNDLKGRISSLKLRAQEDQLRRRSMQSLRSSPFTNAQEWYSGSDTYNAGGAPVSANAGLGIQTESLTRQALFEEGQRRSHTPETTLSQREGEKMVNHETEGHSGQGNGHSGSSYYNDADDFDDLESYDDEKDFDEAQQGEFESIDEEDLEPSGESVYEDAVYEMAATERHEDRVDAFDYEHFFLHSAMGTYSIEGRRSSVQEDDETSDAEKRLSLHGRSQSSDSISTVASFATAAENQSDDEEENEQMDQFSEQILAQQQPRASSRPATSNSHMSLRSDSAINMRRSPGFSPPQTSIARGSASPADLASGLQVSKIFSILTESTSPGREEPRLALSEEEKQLIYSLASSFQQVCSNLQHTYSEQYDRKAWRRRLDDARRALDGETEDDDSF</sequence>
<evidence type="ECO:0000313" key="2">
    <source>
        <dbReference type="EMBL" id="EAT85449.2"/>
    </source>
</evidence>
<name>Q0UN66_PHANO</name>
<feature type="compositionally biased region" description="Polar residues" evidence="1">
    <location>
        <begin position="136"/>
        <end position="145"/>
    </location>
</feature>
<feature type="compositionally biased region" description="Polar residues" evidence="1">
    <location>
        <begin position="393"/>
        <end position="406"/>
    </location>
</feature>
<organism evidence="2 3">
    <name type="scientific">Phaeosphaeria nodorum (strain SN15 / ATCC MYA-4574 / FGSC 10173)</name>
    <name type="common">Glume blotch fungus</name>
    <name type="synonym">Parastagonospora nodorum</name>
    <dbReference type="NCBI Taxonomy" id="321614"/>
    <lineage>
        <taxon>Eukaryota</taxon>
        <taxon>Fungi</taxon>
        <taxon>Dikarya</taxon>
        <taxon>Ascomycota</taxon>
        <taxon>Pezizomycotina</taxon>
        <taxon>Dothideomycetes</taxon>
        <taxon>Pleosporomycetidae</taxon>
        <taxon>Pleosporales</taxon>
        <taxon>Pleosporineae</taxon>
        <taxon>Phaeosphaeriaceae</taxon>
        <taxon>Parastagonospora</taxon>
    </lineage>
</organism>
<dbReference type="eggNOG" id="ENOG502SDRZ">
    <property type="taxonomic scope" value="Eukaryota"/>
</dbReference>
<dbReference type="EMBL" id="CH445334">
    <property type="protein sequence ID" value="EAT85449.2"/>
    <property type="molecule type" value="Genomic_DNA"/>
</dbReference>
<evidence type="ECO:0000313" key="3">
    <source>
        <dbReference type="Proteomes" id="UP000001055"/>
    </source>
</evidence>
<feature type="region of interest" description="Disordered" evidence="1">
    <location>
        <begin position="248"/>
        <end position="330"/>
    </location>
</feature>
<protein>
    <submittedName>
        <fullName evidence="2">Uncharacterized protein</fullName>
    </submittedName>
</protein>
<dbReference type="AlphaFoldDB" id="Q0UN66"/>
<dbReference type="InParanoid" id="Q0UN66"/>
<dbReference type="VEuPathDB" id="FungiDB:JI435_067980"/>
<accession>Q0UN66</accession>
<dbReference type="HOGENOM" id="CLU_018681_0_0_1"/>